<dbReference type="Gene3D" id="2.160.20.10">
    <property type="entry name" value="Single-stranded right-handed beta-helix, Pectin lyase-like"/>
    <property type="match status" value="2"/>
</dbReference>
<dbReference type="SUPFAM" id="SSF51126">
    <property type="entry name" value="Pectin lyase-like"/>
    <property type="match status" value="2"/>
</dbReference>
<dbReference type="PANTHER" id="PTHR33928">
    <property type="entry name" value="POLYGALACTURONASE QRT3"/>
    <property type="match status" value="1"/>
</dbReference>
<gene>
    <name evidence="3" type="ORF">AOQ84DRAFT_286662</name>
</gene>
<feature type="domain" description="Rhamnogalacturonase A/B/Epimerase-like pectate lyase" evidence="2">
    <location>
        <begin position="101"/>
        <end position="324"/>
    </location>
</feature>
<dbReference type="InterPro" id="IPR024535">
    <property type="entry name" value="RHGA/B-epi-like_pectate_lyase"/>
</dbReference>
<dbReference type="InterPro" id="IPR012334">
    <property type="entry name" value="Pectin_lyas_fold"/>
</dbReference>
<sequence length="825" mass="86542">MQFLFWAAVSCLFTSYTNALVDLPAVSKVVDAELSALPLSQYTANLAAASTTLSTVYANATAHALNLKVNAAVADPSYWLKDIAHQGLAAFNSNPSSYVVFRNVKDYGAKGDGSTDDTAAINAAISAGGRCAPGTCQSSTVTPAVVYFPAGTYIVSTPIIPYYLTQLIGNANSLPVIKATAGFTGLGLIDADPYQNSGNQGWTSTNVFYRQVRNLILDLTAIPAATAATGIHWPTAQATSLQNVQIIMTASASSQQQGIFIENGSGGFMSDVTITGGLYGANIGNQQFTMRNLVISNAVVGISQIWDWGWTYQGITISSCTTAISLTNGGSSAQNVGSVNIIDSTITGCSVFVDSVWTTSSSPATAGSLVIENVVLNNVPTAVHGTSGTILAGTTGSMTITGWGQGHKYTPNGPTTWQGSFTPVARPGALLGSGTNRYYTKSKPQYAASPVASFVSIRSAGAKGDGSTDDTTAIQNAITSAASSGKIVFFDHGVYKITNTLYIPPGSRIVGETYSVIMASGGPWTNKASPVPVIQVGKSGDSGSVEWSDMVVGTQGSCPGAILIEWNLSAASGSGMWDVHTRIGGFKGSNLQVAQCPTGAAVSSSCMAAYMSIHITSTGTGAYLENCWFWTADHDLDDASSTRVSVYTGRGMLVEANTVWLYGTAVEHHALYQYQIANTHFIVAGFIQTETPYWQPVPNVLNQPYPTNSAINDPTYSSCLSGNCNALGLRILNSQNIFIYGAGLYSFFNNYDTTCSNAPSSGGTENCQSEIFSIEGAGTNNIWVYSLSTIGSQSMVVQDGTSLAAWSDNVNVYPDTISYFTYKVG</sequence>
<organism evidence="3 4">
    <name type="scientific">Glonium stellatum</name>
    <dbReference type="NCBI Taxonomy" id="574774"/>
    <lineage>
        <taxon>Eukaryota</taxon>
        <taxon>Fungi</taxon>
        <taxon>Dikarya</taxon>
        <taxon>Ascomycota</taxon>
        <taxon>Pezizomycotina</taxon>
        <taxon>Dothideomycetes</taxon>
        <taxon>Pleosporomycetidae</taxon>
        <taxon>Gloniales</taxon>
        <taxon>Gloniaceae</taxon>
        <taxon>Glonium</taxon>
    </lineage>
</organism>
<keyword evidence="1" id="KW-0732">Signal</keyword>
<feature type="chain" id="PRO_5034057850" evidence="1">
    <location>
        <begin position="20"/>
        <end position="825"/>
    </location>
</feature>
<feature type="domain" description="Rhamnogalacturonase A/B/Epimerase-like pectate lyase" evidence="2">
    <location>
        <begin position="454"/>
        <end position="519"/>
    </location>
</feature>
<dbReference type="InterPro" id="IPR039279">
    <property type="entry name" value="QRT3-like"/>
</dbReference>
<dbReference type="FunFam" id="2.160.20.10:FF:000026">
    <property type="entry name" value="Exo-beta-1,3-glucanase Exg0"/>
    <property type="match status" value="1"/>
</dbReference>
<name>A0A8E2F7E0_9PEZI</name>
<dbReference type="EMBL" id="KV749005">
    <property type="protein sequence ID" value="OCL11700.1"/>
    <property type="molecule type" value="Genomic_DNA"/>
</dbReference>
<proteinExistence type="predicted"/>
<protein>
    <submittedName>
        <fullName evidence="3">Glycoside hydrolase family 55 protein</fullName>
    </submittedName>
</protein>
<dbReference type="Pfam" id="PF12708">
    <property type="entry name" value="Pect-lyase_RHGA_epim"/>
    <property type="match status" value="2"/>
</dbReference>
<evidence type="ECO:0000256" key="1">
    <source>
        <dbReference type="SAM" id="SignalP"/>
    </source>
</evidence>
<accession>A0A8E2F7E0</accession>
<evidence type="ECO:0000313" key="4">
    <source>
        <dbReference type="Proteomes" id="UP000250140"/>
    </source>
</evidence>
<dbReference type="AlphaFoldDB" id="A0A8E2F7E0"/>
<dbReference type="InterPro" id="IPR011050">
    <property type="entry name" value="Pectin_lyase_fold/virulence"/>
</dbReference>
<dbReference type="PANTHER" id="PTHR33928:SF2">
    <property type="entry name" value="PECTATE LYASE SUPERFAMILY PROTEIN DOMAIN-CONTAINING PROTEIN-RELATED"/>
    <property type="match status" value="1"/>
</dbReference>
<feature type="signal peptide" evidence="1">
    <location>
        <begin position="1"/>
        <end position="19"/>
    </location>
</feature>
<dbReference type="Proteomes" id="UP000250140">
    <property type="component" value="Unassembled WGS sequence"/>
</dbReference>
<dbReference type="OrthoDB" id="1046782at2759"/>
<reference evidence="3 4" key="1">
    <citation type="journal article" date="2016" name="Nat. Commun.">
        <title>Ectomycorrhizal ecology is imprinted in the genome of the dominant symbiotic fungus Cenococcum geophilum.</title>
        <authorList>
            <consortium name="DOE Joint Genome Institute"/>
            <person name="Peter M."/>
            <person name="Kohler A."/>
            <person name="Ohm R.A."/>
            <person name="Kuo A."/>
            <person name="Krutzmann J."/>
            <person name="Morin E."/>
            <person name="Arend M."/>
            <person name="Barry K.W."/>
            <person name="Binder M."/>
            <person name="Choi C."/>
            <person name="Clum A."/>
            <person name="Copeland A."/>
            <person name="Grisel N."/>
            <person name="Haridas S."/>
            <person name="Kipfer T."/>
            <person name="LaButti K."/>
            <person name="Lindquist E."/>
            <person name="Lipzen A."/>
            <person name="Maire R."/>
            <person name="Meier B."/>
            <person name="Mihaltcheva S."/>
            <person name="Molinier V."/>
            <person name="Murat C."/>
            <person name="Poggeler S."/>
            <person name="Quandt C.A."/>
            <person name="Sperisen C."/>
            <person name="Tritt A."/>
            <person name="Tisserant E."/>
            <person name="Crous P.W."/>
            <person name="Henrissat B."/>
            <person name="Nehls U."/>
            <person name="Egli S."/>
            <person name="Spatafora J.W."/>
            <person name="Grigoriev I.V."/>
            <person name="Martin F.M."/>
        </authorList>
    </citation>
    <scope>NUCLEOTIDE SEQUENCE [LARGE SCALE GENOMIC DNA]</scope>
    <source>
        <strain evidence="3 4">CBS 207.34</strain>
    </source>
</reference>
<keyword evidence="4" id="KW-1185">Reference proteome</keyword>
<dbReference type="FunFam" id="2.160.20.10:FF:000023">
    <property type="entry name" value="Exo-beta-1,3-glucanase Exg0"/>
    <property type="match status" value="1"/>
</dbReference>
<keyword evidence="3" id="KW-0378">Hydrolase</keyword>
<dbReference type="CDD" id="cd23668">
    <property type="entry name" value="GH55_beta13glucanase-like"/>
    <property type="match status" value="1"/>
</dbReference>
<evidence type="ECO:0000313" key="3">
    <source>
        <dbReference type="EMBL" id="OCL11700.1"/>
    </source>
</evidence>
<evidence type="ECO:0000259" key="2">
    <source>
        <dbReference type="Pfam" id="PF12708"/>
    </source>
</evidence>
<dbReference type="GO" id="GO:0004650">
    <property type="term" value="F:polygalacturonase activity"/>
    <property type="evidence" value="ECO:0007669"/>
    <property type="project" value="InterPro"/>
</dbReference>